<dbReference type="InterPro" id="IPR009711">
    <property type="entry name" value="UPF0473"/>
</dbReference>
<protein>
    <recommendedName>
        <fullName evidence="2">UPF0473 protein ACFFMS_23025</fullName>
    </recommendedName>
</protein>
<dbReference type="PANTHER" id="PTHR40066:SF1">
    <property type="entry name" value="UPF0473 PROTEIN CBO2561_CLC_2432"/>
    <property type="match status" value="1"/>
</dbReference>
<dbReference type="HAMAP" id="MF_01448">
    <property type="entry name" value="UPF0473"/>
    <property type="match status" value="1"/>
</dbReference>
<name>A0ABV5WLC4_9BACI</name>
<dbReference type="EMBL" id="JBHMAF010000188">
    <property type="protein sequence ID" value="MFB9761126.1"/>
    <property type="molecule type" value="Genomic_DNA"/>
</dbReference>
<comment type="similarity">
    <text evidence="1 2">Belongs to the UPF0473 family.</text>
</comment>
<accession>A0ABV5WLC4</accession>
<evidence type="ECO:0000256" key="2">
    <source>
        <dbReference type="HAMAP-Rule" id="MF_01448"/>
    </source>
</evidence>
<dbReference type="Pfam" id="PF06949">
    <property type="entry name" value="DUF1292"/>
    <property type="match status" value="1"/>
</dbReference>
<comment type="caution">
    <text evidence="3">The sequence shown here is derived from an EMBL/GenBank/DDBJ whole genome shotgun (WGS) entry which is preliminary data.</text>
</comment>
<evidence type="ECO:0000313" key="3">
    <source>
        <dbReference type="EMBL" id="MFB9761126.1"/>
    </source>
</evidence>
<evidence type="ECO:0000313" key="4">
    <source>
        <dbReference type="Proteomes" id="UP001589609"/>
    </source>
</evidence>
<dbReference type="PANTHER" id="PTHR40066">
    <property type="entry name" value="UPF0473 PROTEIN CBO2561/CLC_2432"/>
    <property type="match status" value="1"/>
</dbReference>
<dbReference type="Proteomes" id="UP001589609">
    <property type="component" value="Unassembled WGS sequence"/>
</dbReference>
<keyword evidence="4" id="KW-1185">Reference proteome</keyword>
<dbReference type="RefSeq" id="WP_129731209.1">
    <property type="nucleotide sequence ID" value="NZ_JAPCYI010000001.1"/>
</dbReference>
<evidence type="ECO:0000256" key="1">
    <source>
        <dbReference type="ARBA" id="ARBA00008439"/>
    </source>
</evidence>
<sequence>MEENQITIVDEDGNEILCNVEFTFDAQEFGNKSYVVFSLIGEYDEDGEPVFDAMIYQEKEDEEGGGQLFPIESEAEWDMVQEVFNTFMDEEESEE</sequence>
<gene>
    <name evidence="3" type="ORF">ACFFMS_23025</name>
</gene>
<organism evidence="3 4">
    <name type="scientific">Ectobacillus funiculus</name>
    <dbReference type="NCBI Taxonomy" id="137993"/>
    <lineage>
        <taxon>Bacteria</taxon>
        <taxon>Bacillati</taxon>
        <taxon>Bacillota</taxon>
        <taxon>Bacilli</taxon>
        <taxon>Bacillales</taxon>
        <taxon>Bacillaceae</taxon>
        <taxon>Ectobacillus</taxon>
    </lineage>
</organism>
<dbReference type="NCBIfam" id="NF010216">
    <property type="entry name" value="PRK13678.1-3"/>
    <property type="match status" value="1"/>
</dbReference>
<proteinExistence type="inferred from homology"/>
<reference evidence="3 4" key="1">
    <citation type="submission" date="2024-09" db="EMBL/GenBank/DDBJ databases">
        <authorList>
            <person name="Sun Q."/>
            <person name="Mori K."/>
        </authorList>
    </citation>
    <scope>NUCLEOTIDE SEQUENCE [LARGE SCALE GENOMIC DNA]</scope>
    <source>
        <strain evidence="3 4">JCM 11201</strain>
    </source>
</reference>